<dbReference type="Proteomes" id="UP000262371">
    <property type="component" value="Unassembled WGS sequence"/>
</dbReference>
<feature type="non-terminal residue" evidence="1">
    <location>
        <position position="111"/>
    </location>
</feature>
<comment type="caution">
    <text evidence="1">The sequence shown here is derived from an EMBL/GenBank/DDBJ whole genome shotgun (WGS) entry which is preliminary data.</text>
</comment>
<dbReference type="AlphaFoldDB" id="A0A371YXK3"/>
<sequence>YHAGRWFAPGDNPLRVGPVAVGSIYQLPTPCGGGRMERWMVEAFLNGVMAAAVRDPATGRWEDRVISGRSDRAVIRRLADGTRREIAVLRLLQLDDEAGDMNRPTLPDVCR</sequence>
<keyword evidence="2" id="KW-1185">Reference proteome</keyword>
<evidence type="ECO:0000313" key="1">
    <source>
        <dbReference type="EMBL" id="RFD18976.1"/>
    </source>
</evidence>
<reference evidence="1 2" key="1">
    <citation type="submission" date="2018-08" db="EMBL/GenBank/DDBJ databases">
        <title>Komagataeibacter sp. AV 382.</title>
        <authorList>
            <person name="Skraban J."/>
            <person name="Trcek J."/>
        </authorList>
    </citation>
    <scope>NUCLEOTIDE SEQUENCE [LARGE SCALE GENOMIC DNA]</scope>
    <source>
        <strain evidence="1 2">AV 382</strain>
    </source>
</reference>
<name>A0A371YXK3_9PROT</name>
<feature type="non-terminal residue" evidence="1">
    <location>
        <position position="1"/>
    </location>
</feature>
<organism evidence="1 2">
    <name type="scientific">Komagataeibacter melaceti</name>
    <dbReference type="NCBI Taxonomy" id="2766577"/>
    <lineage>
        <taxon>Bacteria</taxon>
        <taxon>Pseudomonadati</taxon>
        <taxon>Pseudomonadota</taxon>
        <taxon>Alphaproteobacteria</taxon>
        <taxon>Acetobacterales</taxon>
        <taxon>Acetobacteraceae</taxon>
        <taxon>Komagataeibacter</taxon>
    </lineage>
</organism>
<gene>
    <name evidence="1" type="ORF">DY926_13745</name>
</gene>
<dbReference type="OrthoDB" id="7220132at2"/>
<dbReference type="EMBL" id="QUWV01000135">
    <property type="protein sequence ID" value="RFD18976.1"/>
    <property type="molecule type" value="Genomic_DNA"/>
</dbReference>
<accession>A0A371YXK3</accession>
<protein>
    <submittedName>
        <fullName evidence="1">Uncharacterized protein</fullName>
    </submittedName>
</protein>
<evidence type="ECO:0000313" key="2">
    <source>
        <dbReference type="Proteomes" id="UP000262371"/>
    </source>
</evidence>
<proteinExistence type="predicted"/>